<dbReference type="Pfam" id="PF25757">
    <property type="entry name" value="TPR_DNAAF5"/>
    <property type="match status" value="1"/>
</dbReference>
<accession>A0AA38HDB8</accession>
<feature type="repeat" description="HEAT" evidence="4">
    <location>
        <begin position="1728"/>
        <end position="1766"/>
    </location>
</feature>
<protein>
    <recommendedName>
        <fullName evidence="3">eIF-2-alpha kinase activator GCN1</fullName>
    </recommendedName>
</protein>
<keyword evidence="2" id="KW-0677">Repeat</keyword>
<dbReference type="PANTHER" id="PTHR23346:SF7">
    <property type="entry name" value="STALLED RIBOSOME SENSOR GCN1"/>
    <property type="match status" value="1"/>
</dbReference>
<dbReference type="InterPro" id="IPR016024">
    <property type="entry name" value="ARM-type_fold"/>
</dbReference>
<evidence type="ECO:0000256" key="2">
    <source>
        <dbReference type="ARBA" id="ARBA00022737"/>
    </source>
</evidence>
<dbReference type="Pfam" id="PF24993">
    <property type="entry name" value="GNC1_N"/>
    <property type="match status" value="1"/>
</dbReference>
<comment type="caution">
    <text evidence="7">The sequence shown here is derived from an EMBL/GenBank/DDBJ whole genome shotgun (WGS) entry which is preliminary data.</text>
</comment>
<dbReference type="FunFam" id="1.25.10.10:FF:000090">
    <property type="entry name" value="eIF-2-alpha kinase activator GCN1"/>
    <property type="match status" value="1"/>
</dbReference>
<dbReference type="Pfam" id="PF24984">
    <property type="entry name" value="HEAT_EF3_GNC1"/>
    <property type="match status" value="1"/>
</dbReference>
<sequence length="2619" mass="283147">MPSKAKVGSWLDKANGSGVDEAYESSDDEGSSAMNKVVQAATKPMDNGDDDDDEGEAVDEAKREANVDWEAVVPKIRPALEDQSARRRRAFIDRYLYVDEKSPAPANVPAVLQSVLAALPLLPTPDQIDDAVGILKAIVARDDKLSEGSQKLGDKLAKWISAETEKITSTSRSVTVAAYLPYLFLNLGILSTFKTTREPLDRLIATPTFQDLLASLAYITDAIEAKDPKGKESTKLGRARRKAYTRLWRGLRDYRDVLPQILHVLLTKSAPAPSRFACLIGHITGVLSRPRPKGAAKDEERGRDGSAAIQAESDALLNFYTANIIGSKTALPPHVPRAFNTILPAIVNQQVLIDKLIPAAERMLLRSPENALELTAELLRGSGIDISSILPAKLVPSTLSASKSSNPETRAKSVLLMQAICGQCQDAATRARVVTEILALAKTGKTSSPEHRSTLFQMSGNVGPSEEVSPIVLETLLPLIAKEGNEAALAELCSSLQLHLAFLLQSGTAFSPAVISTIGKELVSTKIGTRRALSDAVGQAIWAVSEGKEYQFSADGSKLLGAVIPALEANLQTALANVPSNPTGYLEGYSAAALALGPLRQVDDASQLVAASRGLKAVSPKPSFLFNDRAYTKIPSGKDELWMLRSLEGVVRDCKASVPAEALRISIGSAFFHLILRAGSDSVRSAAIKSLPTLSTTQPGVVHAIVRDGLHAWLSAQDAAFDPLKVVNPEDGESSGLRTQKLGQLLDYLFDETHSHAVDKAEMQEFAVDMLIMAHHPLLTEGAHTSWINLVTGASLDPADLAVEWREKILAGLWTAAEGSTGRSRFPQAAYRAITTLTFIQPTLYVPAFMDQIRSDLDPASLDFIGLQEQGIWISPPDQPYVDVLNKKTDTAENKNRRDYATEKWEQEIREQVAKKRAAAGNVKLSKADQAAVNAQLAKEAEVRTRIAGVRSRMKRGLEVVAALTASNAERVEREVGELAQVLLASAFNAGSFLLDRRAFEVMMGLSTLATDRLGEYRRLLVAAILRGHMAPLIPDDYLEESVRDLITRLLHQLLFVASQKPLDSTTYALVSVLFGRVVTLGGVGTDSPQSEEAQEQLTLIVQIIAACSGEFGNDAYPRLQTISHLQAIISKYPRLAKDASAALVDLGSAIQDNAQPAEVKAMISGTLSSDYNVRNASLQALQPVDLTELDYSQELWIATHDAEEQSANLALHLWEDNGLDLPETYLSSLLQFLTHDSAAVRTSTAGALAAAAQQFPAQIDPTISGLQMLYSERAKPLTSEFDRFGMVIPETVNRQDPFESRVAIALALQRLTPLLSNSHVEPIINFMVFGEALGDRHSAVRKAMLEAATAIVDLHGGKSIASLMLTFEDYLGRSTPSSQTDDYIKEAVVILFGRLAGHLDTTDPRIPKVVDRLVEALNTPSELVQSAVADCLPPLVNGMGDEVEYLVDNLFSALTTGPKYAGRRGAAYGLAGVVKGRGLASLKEYELMDKLREAAEDKASYQSRQGALFAFETLSTTLGKTFEPYIISIVPLLLVLFGDTNTDVREATQDASKVIMSKVSGHCVKLMLPDLLDALEEKQWRTKKGAIELLGAMAFCAPKQLSLSLPTIIPHLTGVINDSHAQVKSAANTSLKRFGEVLENPEVKAMQSTLMKALADPTAKTANALSVLLKTRFEHYLDAPSLALVMPIIDRGLRQRSSETRKKSVQIVGNMASLTESRDLIPYLDALMPLVHEVLIDPVPEARATAAKSLGTLVERLGETNFPDLVNQLVNTLKADTSGVDRQGAAQGLSEVLSGLGMERLENMLPEIVSSTSSPRPYVREGFISLLVYLPATFGHRFAPHLGRVIPPILNGLADDSEYVREASMRAGKMIIANYSNKAIDLLLPELEKGMLDSAWRIRQSSISLTGELLYRVTGISGKVELEEEEAAVVAIDNARKALLEALGQERRDRVLATLYIVRQDAIGIVRQASIHIWKALVQNTPRTTREILPVLMQILMSLLGSDESEQQETASRTLGELCRKNGDRIFGEIIPILQKAISSPDARSREGACLAFADVMSAANRETLSEYEDQIIAAIRKALVDTESSVRAAAAQTFDTAQHFMGAKAVDQTIPTLLEAMRNPGEASETALQALKEVMSVRANSVFPVLIPTLTAQPITAFNARALGALVKVAGSALNKRLDTVLGALVKSLEKEKAEDVREELQGAIEALLSSVVDADGVHQLEMLLIGWAKDKDETRRATASKVFGTLCQVSTADTSEYRVDWIRILVTAFDDPVPAVVDAAWEALDHFVKTIDKDELEDLVVPLRRAIESTGAPGKHVAGFSRPKGVQSIVPILLAGVLSGTQEQREQAALGVGDLVQRTSEAAIKPYIIQLTGPLIRVISGQGLAPQIKSAILQTLTVLLEEVPQLVRPFHPQLTRTFVKSASDPAAVSVRNRAAAGLGELMKHQPRVDPLITELVGGVRSAEKDIAPSVVQALAAVCSSAGKNIGPAARASIVELVEEAFAEPRGESFNSAVAKVVSGLAKNDPESIRSLVDTFLTTTMPPTALVSITILSLLEEAPAAFYELDVTEEIIDKIKASISADQSSVARPAREARDIIKEAEKWREDPKVQAAFKSGV</sequence>
<dbReference type="Pfam" id="PF12074">
    <property type="entry name" value="Gcn1_N"/>
    <property type="match status" value="1"/>
</dbReference>
<dbReference type="GO" id="GO:0030295">
    <property type="term" value="F:protein kinase activator activity"/>
    <property type="evidence" value="ECO:0007669"/>
    <property type="project" value="UniProtKB-ARBA"/>
</dbReference>
<feature type="repeat" description="HEAT" evidence="4">
    <location>
        <begin position="1609"/>
        <end position="1647"/>
    </location>
</feature>
<dbReference type="Pfam" id="PF24987">
    <property type="entry name" value="HEAT_EF3_N"/>
    <property type="match status" value="2"/>
</dbReference>
<reference evidence="7" key="1">
    <citation type="journal article" date="2022" name="G3 (Bethesda)">
        <title>High quality genome of the basidiomycete yeast Dioszegia hungarica PDD-24b-2 isolated from cloud water.</title>
        <authorList>
            <person name="Jarrige D."/>
            <person name="Haridas S."/>
            <person name="Bleykasten-Grosshans C."/>
            <person name="Joly M."/>
            <person name="Nadalig T."/>
            <person name="Sancelme M."/>
            <person name="Vuilleumier S."/>
            <person name="Grigoriev I.V."/>
            <person name="Amato P."/>
            <person name="Bringel F."/>
        </authorList>
    </citation>
    <scope>NUCLEOTIDE SEQUENCE</scope>
    <source>
        <strain evidence="7">PDD-24b-2</strain>
    </source>
</reference>
<dbReference type="InterPro" id="IPR011989">
    <property type="entry name" value="ARM-like"/>
</dbReference>
<dbReference type="PROSITE" id="PS50077">
    <property type="entry name" value="HEAT_REPEAT"/>
    <property type="match status" value="3"/>
</dbReference>
<feature type="compositionally biased region" description="Acidic residues" evidence="5">
    <location>
        <begin position="21"/>
        <end position="30"/>
    </location>
</feature>
<dbReference type="PANTHER" id="PTHR23346">
    <property type="entry name" value="TRANSLATIONAL ACTIVATOR GCN1-RELATED"/>
    <property type="match status" value="1"/>
</dbReference>
<evidence type="ECO:0000259" key="6">
    <source>
        <dbReference type="SMART" id="SM01349"/>
    </source>
</evidence>
<feature type="domain" description="TOG" evidence="6">
    <location>
        <begin position="1445"/>
        <end position="1668"/>
    </location>
</feature>
<gene>
    <name evidence="7" type="ORF">MKK02DRAFT_42748</name>
</gene>
<dbReference type="SUPFAM" id="SSF48371">
    <property type="entry name" value="ARM repeat"/>
    <property type="match status" value="4"/>
</dbReference>
<dbReference type="GO" id="GO:1904688">
    <property type="term" value="P:regulation of cytoplasmic translational initiation"/>
    <property type="evidence" value="ECO:0007669"/>
    <property type="project" value="UniProtKB-ARBA"/>
</dbReference>
<keyword evidence="8" id="KW-1185">Reference proteome</keyword>
<dbReference type="SMART" id="SM01349">
    <property type="entry name" value="TOG"/>
    <property type="match status" value="1"/>
</dbReference>
<evidence type="ECO:0000256" key="1">
    <source>
        <dbReference type="ARBA" id="ARBA00007366"/>
    </source>
</evidence>
<dbReference type="InterPro" id="IPR056810">
    <property type="entry name" value="GNC1-like_N"/>
</dbReference>
<evidence type="ECO:0000313" key="7">
    <source>
        <dbReference type="EMBL" id="KAI9638361.1"/>
    </source>
</evidence>
<proteinExistence type="inferred from homology"/>
<dbReference type="InterPro" id="IPR022716">
    <property type="entry name" value="Gcn1_N"/>
</dbReference>
<dbReference type="RefSeq" id="XP_052948138.1">
    <property type="nucleotide sequence ID" value="XM_053092139.1"/>
</dbReference>
<dbReference type="Pfam" id="PF24916">
    <property type="entry name" value="HEAT_GCN1_fung"/>
    <property type="match status" value="1"/>
</dbReference>
<evidence type="ECO:0000256" key="3">
    <source>
        <dbReference type="ARBA" id="ARBA00072275"/>
    </source>
</evidence>
<dbReference type="Gene3D" id="1.25.10.10">
    <property type="entry name" value="Leucine-rich Repeat Variant"/>
    <property type="match status" value="7"/>
</dbReference>
<evidence type="ECO:0000256" key="4">
    <source>
        <dbReference type="PROSITE-ProRule" id="PRU00103"/>
    </source>
</evidence>
<dbReference type="InterPro" id="IPR057978">
    <property type="entry name" value="TPR_DAAF5"/>
</dbReference>
<dbReference type="InterPro" id="IPR034085">
    <property type="entry name" value="TOG"/>
</dbReference>
<dbReference type="InterPro" id="IPR021133">
    <property type="entry name" value="HEAT_type_2"/>
</dbReference>
<dbReference type="GeneID" id="77731344"/>
<evidence type="ECO:0000313" key="8">
    <source>
        <dbReference type="Proteomes" id="UP001164286"/>
    </source>
</evidence>
<dbReference type="GO" id="GO:0034198">
    <property type="term" value="P:cellular response to amino acid starvation"/>
    <property type="evidence" value="ECO:0007669"/>
    <property type="project" value="TreeGrafter"/>
</dbReference>
<dbReference type="InterPro" id="IPR056809">
    <property type="entry name" value="HEAT_GCN1_fung"/>
</dbReference>
<feature type="region of interest" description="Disordered" evidence="5">
    <location>
        <begin position="1"/>
        <end position="63"/>
    </location>
</feature>
<dbReference type="Proteomes" id="UP001164286">
    <property type="component" value="Unassembled WGS sequence"/>
</dbReference>
<organism evidence="7 8">
    <name type="scientific">Dioszegia hungarica</name>
    <dbReference type="NCBI Taxonomy" id="4972"/>
    <lineage>
        <taxon>Eukaryota</taxon>
        <taxon>Fungi</taxon>
        <taxon>Dikarya</taxon>
        <taxon>Basidiomycota</taxon>
        <taxon>Agaricomycotina</taxon>
        <taxon>Tremellomycetes</taxon>
        <taxon>Tremellales</taxon>
        <taxon>Bulleribasidiaceae</taxon>
        <taxon>Dioszegia</taxon>
    </lineage>
</organism>
<feature type="repeat" description="HEAT" evidence="4">
    <location>
        <begin position="2073"/>
        <end position="2111"/>
    </location>
</feature>
<dbReference type="EMBL" id="JAKWFO010000003">
    <property type="protein sequence ID" value="KAI9638361.1"/>
    <property type="molecule type" value="Genomic_DNA"/>
</dbReference>
<feature type="compositionally biased region" description="Acidic residues" evidence="5">
    <location>
        <begin position="47"/>
        <end position="58"/>
    </location>
</feature>
<comment type="similarity">
    <text evidence="1">Belongs to the GCN1 family.</text>
</comment>
<name>A0AA38HDB8_9TREE</name>
<dbReference type="GO" id="GO:0005829">
    <property type="term" value="C:cytosol"/>
    <property type="evidence" value="ECO:0007669"/>
    <property type="project" value="TreeGrafter"/>
</dbReference>
<dbReference type="InterPro" id="IPR057546">
    <property type="entry name" value="HEAT_GCN1"/>
</dbReference>
<evidence type="ECO:0000256" key="5">
    <source>
        <dbReference type="SAM" id="MobiDB-lite"/>
    </source>
</evidence>
<dbReference type="Pfam" id="PF23271">
    <property type="entry name" value="HEAT_GCN1"/>
    <property type="match status" value="1"/>
</dbReference>